<evidence type="ECO:0000313" key="2">
    <source>
        <dbReference type="EMBL" id="ALM12761.1"/>
    </source>
</evidence>
<reference evidence="2 3" key="2">
    <citation type="journal article" date="2016" name="PeerJ">
        <title>Analysis of five complete genome sequences for members of the class Peribacteria in the recently recognized Peregrinibacteria bacterial phylum.</title>
        <authorList>
            <person name="Anantharaman K."/>
            <person name="Brown C.T."/>
            <person name="Burstein D."/>
            <person name="Castelle C.J."/>
            <person name="Probst A.J."/>
            <person name="Thomas B.C."/>
            <person name="Williams K.H."/>
            <person name="Banfield J.F."/>
        </authorList>
    </citation>
    <scope>NUCLEOTIDE SEQUENCE [LARGE SCALE GENOMIC DNA]</scope>
    <source>
        <strain evidence="2">RIFOXYD1_FULL_PER-ii_59_16</strain>
    </source>
</reference>
<name>A0A0S1SGN3_9BACT</name>
<dbReference type="STRING" id="1735162.PeribacterB2_0057"/>
<dbReference type="EMBL" id="CP013065">
    <property type="protein sequence ID" value="ALM12761.1"/>
    <property type="molecule type" value="Genomic_DNA"/>
</dbReference>
<keyword evidence="1" id="KW-0472">Membrane</keyword>
<organism evidence="2 3">
    <name type="scientific">Candidatus Peribacter riflensis</name>
    <dbReference type="NCBI Taxonomy" id="1735162"/>
    <lineage>
        <taxon>Bacteria</taxon>
        <taxon>Candidatus Peregrinibacteriota</taxon>
        <taxon>Candidatus Peribacteria</taxon>
        <taxon>Candidatus Peribacterales</taxon>
        <taxon>Candidatus Peribacteraceae</taxon>
        <taxon>Candidatus Peribacter</taxon>
    </lineage>
</organism>
<gene>
    <name evidence="2" type="ORF">PeribacterD1_0057</name>
</gene>
<accession>A0A0S1SP52</accession>
<evidence type="ECO:0000256" key="1">
    <source>
        <dbReference type="SAM" id="Phobius"/>
    </source>
</evidence>
<sequence length="407" mass="46123">MPLLPLLIGMGLKIFGQMSVLRMMFLAFNCISIVPLYVVFKKVSGSRFAPLPALVLYLSFHEMVHHDFRFLAIRQLANVFLILFLYCRLLHPEARWAFWVQIVLAVLSGFLFLPALLNIIVLSVVLSLWQKVNVRRLSDLKNTGRIVLIAFFAIALYFLLIPQAFQQVIYEQFTRSGGRSIFRIFELFHAERDSLLYVLSISALLGAVAILRQVRPLAVAMLLIIALALFLSSNYYPHYLSLAGPAFAFGILCLTLILQEIGQEMALARVIPIFGSMLLVSVHLWIVLPSLLGEWNGNRHPDYPAFIERLRSLPGPLLSAQPIHAVLAGKDLMPELRDVYLRPPVPQIPHTNAAFESMREKACTILLEGRLEGAMTKEMRERWIRESPVVEKTPWGTILLTDQPHCT</sequence>
<accession>A0A0S1STQ2</accession>
<evidence type="ECO:0000313" key="3">
    <source>
        <dbReference type="Proteomes" id="UP000069135"/>
    </source>
</evidence>
<feature type="transmembrane region" description="Helical" evidence="1">
    <location>
        <begin position="20"/>
        <end position="40"/>
    </location>
</feature>
<dbReference type="Proteomes" id="UP000069135">
    <property type="component" value="Chromosome"/>
</dbReference>
<feature type="transmembrane region" description="Helical" evidence="1">
    <location>
        <begin position="270"/>
        <end position="292"/>
    </location>
</feature>
<feature type="transmembrane region" description="Helical" evidence="1">
    <location>
        <begin position="146"/>
        <end position="165"/>
    </location>
</feature>
<dbReference type="AlphaFoldDB" id="A0A0S1SGN3"/>
<accession>A0A0S1SGN3</accession>
<feature type="transmembrane region" description="Helical" evidence="1">
    <location>
        <begin position="68"/>
        <end position="86"/>
    </location>
</feature>
<feature type="transmembrane region" description="Helical" evidence="1">
    <location>
        <begin position="98"/>
        <end position="126"/>
    </location>
</feature>
<reference evidence="3" key="1">
    <citation type="submission" date="2015-10" db="EMBL/GenBank/DDBJ databases">
        <title>Analysis of five complete genome sequences for members of the class Peribacteria in the recently recognized Peregrinibacteria bacterial phylum.</title>
        <authorList>
            <person name="Anantharaman K."/>
            <person name="Brown C.T."/>
            <person name="Burstein D."/>
            <person name="Castelle C.J."/>
            <person name="Probst A.J."/>
            <person name="Thomas B.C."/>
            <person name="Williams K.H."/>
            <person name="Banfield J.F."/>
        </authorList>
    </citation>
    <scope>NUCLEOTIDE SEQUENCE [LARGE SCALE GENOMIC DNA]</scope>
</reference>
<feature type="transmembrane region" description="Helical" evidence="1">
    <location>
        <begin position="242"/>
        <end position="258"/>
    </location>
</feature>
<evidence type="ECO:0008006" key="4">
    <source>
        <dbReference type="Google" id="ProtNLM"/>
    </source>
</evidence>
<feature type="transmembrane region" description="Helical" evidence="1">
    <location>
        <begin position="194"/>
        <end position="211"/>
    </location>
</feature>
<keyword evidence="1" id="KW-0812">Transmembrane</keyword>
<dbReference type="KEGG" id="prf:PeribacterA2_0057"/>
<keyword evidence="1" id="KW-1133">Transmembrane helix</keyword>
<feature type="transmembrane region" description="Helical" evidence="1">
    <location>
        <begin position="218"/>
        <end position="236"/>
    </location>
</feature>
<proteinExistence type="predicted"/>
<protein>
    <recommendedName>
        <fullName evidence="4">Glycosyltransferase RgtA/B/C/D-like domain-containing protein</fullName>
    </recommendedName>
</protein>
<accession>A0A0S1SIJ3</accession>
<accession>A0A0S1SQE1</accession>